<dbReference type="EMBL" id="VWRR01000015">
    <property type="protein sequence ID" value="KAF6001267.1"/>
    <property type="molecule type" value="Genomic_DNA"/>
</dbReference>
<dbReference type="Pfam" id="PF00076">
    <property type="entry name" value="RRM_1"/>
    <property type="match status" value="1"/>
</dbReference>
<gene>
    <name evidence="4" type="primary">SRSF2</name>
    <name evidence="4" type="ORF">F1559_002152</name>
</gene>
<dbReference type="PANTHER" id="PTHR48034">
    <property type="entry name" value="TRANSFORMER-2 SEX-DETERMINING PROTEIN-RELATED"/>
    <property type="match status" value="1"/>
</dbReference>
<feature type="region of interest" description="Disordered" evidence="2">
    <location>
        <begin position="1"/>
        <end position="64"/>
    </location>
</feature>
<dbReference type="OrthoDB" id="439808at2759"/>
<protein>
    <submittedName>
        <fullName evidence="4">Serine arginine-rich splicing factor 2</fullName>
    </submittedName>
</protein>
<dbReference type="SUPFAM" id="SSF54928">
    <property type="entry name" value="RNA-binding domain, RBD"/>
    <property type="match status" value="1"/>
</dbReference>
<feature type="compositionally biased region" description="Polar residues" evidence="2">
    <location>
        <begin position="197"/>
        <end position="214"/>
    </location>
</feature>
<dbReference type="AlphaFoldDB" id="A0A7J7IFH7"/>
<dbReference type="GO" id="GO:0003723">
    <property type="term" value="F:RNA binding"/>
    <property type="evidence" value="ECO:0007669"/>
    <property type="project" value="UniProtKB-UniRule"/>
</dbReference>
<keyword evidence="5" id="KW-1185">Reference proteome</keyword>
<keyword evidence="1" id="KW-0694">RNA-binding</keyword>
<sequence>MSEREQSADTAPAGLPAGNAAAGGSADDAFPGAHVGNENVAISTPTDEQQQQKSSRPFPNRPSEIQLKSSVGLMVRNIPFGTRQEDLLELFSPFGDVVDIFIPWDRYLRRIRGFAFVRMQTVEQAEAAITALDGSTMRDRIIAVKRAEYERGEGPPAQQTTPGGSRRGRGGRPRSGEFRGSRRRRPRSNSAGGSSGVSRTAQGTDEASGMTTES</sequence>
<dbReference type="Gene3D" id="3.30.70.330">
    <property type="match status" value="1"/>
</dbReference>
<evidence type="ECO:0000313" key="5">
    <source>
        <dbReference type="Proteomes" id="UP000530660"/>
    </source>
</evidence>
<dbReference type="InterPro" id="IPR000504">
    <property type="entry name" value="RRM_dom"/>
</dbReference>
<accession>A0A7J7IFH7</accession>
<name>A0A7J7IFH7_9RHOD</name>
<dbReference type="InterPro" id="IPR012677">
    <property type="entry name" value="Nucleotide-bd_a/b_plait_sf"/>
</dbReference>
<evidence type="ECO:0000256" key="1">
    <source>
        <dbReference type="PROSITE-ProRule" id="PRU00176"/>
    </source>
</evidence>
<feature type="compositionally biased region" description="Low complexity" evidence="2">
    <location>
        <begin position="11"/>
        <end position="33"/>
    </location>
</feature>
<feature type="compositionally biased region" description="Polar residues" evidence="2">
    <location>
        <begin position="40"/>
        <end position="57"/>
    </location>
</feature>
<organism evidence="4 5">
    <name type="scientific">Cyanidiococcus yangmingshanensis</name>
    <dbReference type="NCBI Taxonomy" id="2690220"/>
    <lineage>
        <taxon>Eukaryota</taxon>
        <taxon>Rhodophyta</taxon>
        <taxon>Bangiophyceae</taxon>
        <taxon>Cyanidiales</taxon>
        <taxon>Cyanidiaceae</taxon>
        <taxon>Cyanidiococcus</taxon>
    </lineage>
</organism>
<feature type="domain" description="RRM" evidence="3">
    <location>
        <begin position="71"/>
        <end position="149"/>
    </location>
</feature>
<dbReference type="Proteomes" id="UP000530660">
    <property type="component" value="Unassembled WGS sequence"/>
</dbReference>
<evidence type="ECO:0000313" key="4">
    <source>
        <dbReference type="EMBL" id="KAF6001267.1"/>
    </source>
</evidence>
<dbReference type="SMART" id="SM00360">
    <property type="entry name" value="RRM"/>
    <property type="match status" value="1"/>
</dbReference>
<dbReference type="CDD" id="cd00590">
    <property type="entry name" value="RRM_SF"/>
    <property type="match status" value="1"/>
</dbReference>
<dbReference type="InterPro" id="IPR035979">
    <property type="entry name" value="RBD_domain_sf"/>
</dbReference>
<evidence type="ECO:0000259" key="3">
    <source>
        <dbReference type="PROSITE" id="PS50102"/>
    </source>
</evidence>
<comment type="caution">
    <text evidence="4">The sequence shown here is derived from an EMBL/GenBank/DDBJ whole genome shotgun (WGS) entry which is preliminary data.</text>
</comment>
<proteinExistence type="predicted"/>
<dbReference type="PROSITE" id="PS50102">
    <property type="entry name" value="RRM"/>
    <property type="match status" value="1"/>
</dbReference>
<reference evidence="4 5" key="1">
    <citation type="journal article" date="2020" name="J. Phycol.">
        <title>Comparative genome analysis reveals Cyanidiococcus gen. nov., a new extremophilic red algal genus sister to Cyanidioschyzon (Cyanidioschyzonaceae, Rhodophyta).</title>
        <authorList>
            <person name="Liu S.-L."/>
            <person name="Chiang Y.-R."/>
            <person name="Yoon H.S."/>
            <person name="Fu H.-Y."/>
        </authorList>
    </citation>
    <scope>NUCLEOTIDE SEQUENCE [LARGE SCALE GENOMIC DNA]</scope>
    <source>
        <strain evidence="4 5">THAL066</strain>
    </source>
</reference>
<dbReference type="InterPro" id="IPR050441">
    <property type="entry name" value="RBM"/>
</dbReference>
<evidence type="ECO:0000256" key="2">
    <source>
        <dbReference type="SAM" id="MobiDB-lite"/>
    </source>
</evidence>
<feature type="region of interest" description="Disordered" evidence="2">
    <location>
        <begin position="146"/>
        <end position="214"/>
    </location>
</feature>